<dbReference type="AlphaFoldDB" id="A0AB34T831"/>
<evidence type="ECO:0000313" key="2">
    <source>
        <dbReference type="Proteomes" id="UP000037239"/>
    </source>
</evidence>
<dbReference type="EMBL" id="AWFK01000013">
    <property type="protein sequence ID" value="KOA48574.1"/>
    <property type="molecule type" value="Genomic_DNA"/>
</dbReference>
<proteinExistence type="predicted"/>
<dbReference type="Proteomes" id="UP000037239">
    <property type="component" value="Unassembled WGS sequence"/>
</dbReference>
<gene>
    <name evidence="1" type="ORF">BAAM0483_07740</name>
</gene>
<sequence>MCHACNLGLKKTFSAYLPYFDEIEIASGVIVRARNRAEFAVRSHEGALDEIWNALLRLEMQNEPSRFVDAARYGSHPLQSERLLKYLFLESENRWKSADFRASGKMWGFFVLQWE</sequence>
<comment type="caution">
    <text evidence="1">The sequence shown here is derived from an EMBL/GenBank/DDBJ whole genome shotgun (WGS) entry which is preliminary data.</text>
</comment>
<protein>
    <submittedName>
        <fullName evidence="1">Uncharacterized protein</fullName>
    </submittedName>
</protein>
<reference evidence="1 2" key="1">
    <citation type="journal article" date="2015" name="Int J Genomics">
        <title>Comparative Genomics Revealed Genetic Diversity and Species/Strain-Level Differences in Carbohydrate Metabolism of Three Probiotic Bifidobacterial Species.</title>
        <authorList>
            <person name="Odamaki T."/>
            <person name="Horigome A."/>
            <person name="Sugahara H."/>
            <person name="Hashikura N."/>
            <person name="Minami J."/>
            <person name="Xiao J.Z."/>
            <person name="Abe F."/>
        </authorList>
    </citation>
    <scope>NUCLEOTIDE SEQUENCE [LARGE SCALE GENOMIC DNA]</scope>
    <source>
        <strain evidence="1 2">MCC 0483</strain>
    </source>
</reference>
<organism evidence="1 2">
    <name type="scientific">Bifidobacterium animalis subsp. animalis MCC 0483</name>
    <dbReference type="NCBI Taxonomy" id="1365955"/>
    <lineage>
        <taxon>Bacteria</taxon>
        <taxon>Bacillati</taxon>
        <taxon>Actinomycetota</taxon>
        <taxon>Actinomycetes</taxon>
        <taxon>Bifidobacteriales</taxon>
        <taxon>Bifidobacteriaceae</taxon>
        <taxon>Bifidobacterium</taxon>
    </lineage>
</organism>
<accession>A0AB34T831</accession>
<evidence type="ECO:0000313" key="1">
    <source>
        <dbReference type="EMBL" id="KOA48574.1"/>
    </source>
</evidence>
<name>A0AB34T831_9BIFI</name>